<protein>
    <recommendedName>
        <fullName evidence="5">Lipoprotein</fullName>
    </recommendedName>
</protein>
<dbReference type="Proteomes" id="UP000036325">
    <property type="component" value="Unassembled WGS sequence"/>
</dbReference>
<keyword evidence="2" id="KW-0732">Signal</keyword>
<accession>A0A0J6IP05</accession>
<dbReference type="InterPro" id="IPR011990">
    <property type="entry name" value="TPR-like_helical_dom_sf"/>
</dbReference>
<dbReference type="PATRIC" id="fig|1608994.3.peg.4119"/>
<feature type="compositionally biased region" description="Low complexity" evidence="1">
    <location>
        <begin position="146"/>
        <end position="174"/>
    </location>
</feature>
<feature type="signal peptide" evidence="2">
    <location>
        <begin position="1"/>
        <end position="19"/>
    </location>
</feature>
<reference evidence="3 4" key="1">
    <citation type="submission" date="2015-02" db="EMBL/GenBank/DDBJ databases">
        <title>Pseudomonas helleri sp. nov. and Pseudomonas weihenstephanensis sp. nov., isolated from raw cows milk.</title>
        <authorList>
            <person name="von Neubeck M."/>
            <person name="Huptas C."/>
            <person name="Wenning M."/>
            <person name="Scherer S."/>
        </authorList>
    </citation>
    <scope>NUCLEOTIDE SEQUENCE [LARGE SCALE GENOMIC DNA]</scope>
    <source>
        <strain evidence="3 4">DSM 29166</strain>
    </source>
</reference>
<evidence type="ECO:0000313" key="3">
    <source>
        <dbReference type="EMBL" id="KMN12726.1"/>
    </source>
</evidence>
<comment type="caution">
    <text evidence="3">The sequence shown here is derived from an EMBL/GenBank/DDBJ whole genome shotgun (WGS) entry which is preliminary data.</text>
</comment>
<name>A0A0J6IP05_9PSED</name>
<sequence>MRAILIVIGFLIVSGCAMQSAQEPVPTFEHLMFKADERIQARNFEAGRKLLSEAASMEPTRKEPWLRRAELEFKAENYGAAILAAQEVLQRDAANTRADAILTVSGLRVAVQSLGRLRDEKDVNGPVHQEAQKLAARLRETLGAKALLPKAKTAPRKSVPAPAKATPAASSSNPFSSLPGMN</sequence>
<feature type="chain" id="PRO_5030008670" description="Lipoprotein" evidence="2">
    <location>
        <begin position="20"/>
        <end position="182"/>
    </location>
</feature>
<proteinExistence type="predicted"/>
<dbReference type="AlphaFoldDB" id="A0A0J6IP05"/>
<dbReference type="Gene3D" id="1.25.40.10">
    <property type="entry name" value="Tetratricopeptide repeat domain"/>
    <property type="match status" value="1"/>
</dbReference>
<dbReference type="STRING" id="1608994.TU86_17160"/>
<evidence type="ECO:0008006" key="5">
    <source>
        <dbReference type="Google" id="ProtNLM"/>
    </source>
</evidence>
<evidence type="ECO:0000256" key="2">
    <source>
        <dbReference type="SAM" id="SignalP"/>
    </source>
</evidence>
<feature type="region of interest" description="Disordered" evidence="1">
    <location>
        <begin position="146"/>
        <end position="182"/>
    </location>
</feature>
<accession>A0A0J6LE95</accession>
<dbReference type="EMBL" id="JYLF01000007">
    <property type="protein sequence ID" value="KMN12726.1"/>
    <property type="molecule type" value="Genomic_DNA"/>
</dbReference>
<organism evidence="3 4">
    <name type="scientific">Pseudomonas weihenstephanensis</name>
    <dbReference type="NCBI Taxonomy" id="1608994"/>
    <lineage>
        <taxon>Bacteria</taxon>
        <taxon>Pseudomonadati</taxon>
        <taxon>Pseudomonadota</taxon>
        <taxon>Gammaproteobacteria</taxon>
        <taxon>Pseudomonadales</taxon>
        <taxon>Pseudomonadaceae</taxon>
        <taxon>Pseudomonas</taxon>
    </lineage>
</organism>
<evidence type="ECO:0000256" key="1">
    <source>
        <dbReference type="SAM" id="MobiDB-lite"/>
    </source>
</evidence>
<gene>
    <name evidence="3" type="ORF">TU86_17160</name>
</gene>
<dbReference type="SUPFAM" id="SSF48452">
    <property type="entry name" value="TPR-like"/>
    <property type="match status" value="1"/>
</dbReference>
<evidence type="ECO:0000313" key="4">
    <source>
        <dbReference type="Proteomes" id="UP000036325"/>
    </source>
</evidence>
<dbReference type="PROSITE" id="PS51257">
    <property type="entry name" value="PROKAR_LIPOPROTEIN"/>
    <property type="match status" value="1"/>
</dbReference>